<dbReference type="Pfam" id="PF00447">
    <property type="entry name" value="HSF_DNA-bind"/>
    <property type="match status" value="1"/>
</dbReference>
<keyword evidence="18" id="KW-1185">Reference proteome</keyword>
<keyword evidence="9 12" id="KW-0539">Nucleus</keyword>
<dbReference type="GO" id="GO:0000156">
    <property type="term" value="F:phosphorelay response regulator activity"/>
    <property type="evidence" value="ECO:0007669"/>
    <property type="project" value="InterPro"/>
</dbReference>
<feature type="region of interest" description="Disordered" evidence="15">
    <location>
        <begin position="1"/>
        <end position="22"/>
    </location>
</feature>
<evidence type="ECO:0000259" key="16">
    <source>
        <dbReference type="PROSITE" id="PS50110"/>
    </source>
</evidence>
<feature type="domain" description="Response regulatory" evidence="16">
    <location>
        <begin position="310"/>
        <end position="427"/>
    </location>
</feature>
<protein>
    <recommendedName>
        <fullName evidence="12">Transcription factor</fullName>
    </recommendedName>
</protein>
<dbReference type="SMART" id="SM00415">
    <property type="entry name" value="HSF"/>
    <property type="match status" value="1"/>
</dbReference>
<dbReference type="EMBL" id="JAKWBI020000062">
    <property type="protein sequence ID" value="KAJ2904096.1"/>
    <property type="molecule type" value="Genomic_DNA"/>
</dbReference>
<evidence type="ECO:0000256" key="8">
    <source>
        <dbReference type="ARBA" id="ARBA00023163"/>
    </source>
</evidence>
<dbReference type="PIRSF" id="PIRSF002595">
    <property type="entry name" value="RR_SKN7"/>
    <property type="match status" value="1"/>
</dbReference>
<evidence type="ECO:0000256" key="13">
    <source>
        <dbReference type="PROSITE-ProRule" id="PRU00169"/>
    </source>
</evidence>
<comment type="similarity">
    <text evidence="11">Belongs to the SKN7 family.</text>
</comment>
<dbReference type="AlphaFoldDB" id="A0AAD5RVX9"/>
<accession>A0AAD5RVX9</accession>
<sequence length="621" mass="68301">MPDGEASSNGGGSGAGSSSGNNSSDFVRKLYKMLEEPQYASVVRWGNDGTSFVVLENEKFTKHILPKHFKHSNFASFVRQLNKYDFHKVRQNDENGQSQYGPGAWEFVHPEFRADRKDNLDNIRRKAPAPRRAQTNDDQFTMAQAHQQAAELQDQLTKTKQEMQSMQEENMKSTRLLADQVGRLRKIVTRQSQALDELVTWHIQGLVDQRDGQAISSQDELPLHLRQTREIVDGLFRDLGNDVEKLNPLYDKYPATSEDDVNSESNGIGNAYGIVPPYGGMTPYDVRGSMVNGQRNGDRKKDIWGERKPCILLVEDEAIAAKIAQKRLQSFSCLYEYARDGPEAVRKVNNDPHKFDLILMDIKLPGFGGIEAAACIRVENHPRMPIIAMTASRRPDDMTTYLKTGMDDLLPKPFSGQVFEALLRKHLPHLLAKKDSSGDMQRSNANPYDRTVSANMGSINTNLGKFEQTPIQSPSGSMGWGHSPATANPLQTASPVNQNGMVNSTVNGGAVLHPNGMHSMSTGLPNGIGGGMTNGMGGISNGNTISSAVMGAMDPSMTSLGQSSYMAALSNGQISMAPMQRHFPSMSAGYGHMVDGGLDFGDERPEKRQRIYAPADMGYPT</sequence>
<evidence type="ECO:0000256" key="6">
    <source>
        <dbReference type="ARBA" id="ARBA00023054"/>
    </source>
</evidence>
<evidence type="ECO:0000313" key="18">
    <source>
        <dbReference type="Proteomes" id="UP001201980"/>
    </source>
</evidence>
<dbReference type="PROSITE" id="PS50110">
    <property type="entry name" value="RESPONSE_REGULATORY"/>
    <property type="match status" value="1"/>
</dbReference>
<evidence type="ECO:0000256" key="2">
    <source>
        <dbReference type="ARBA" id="ARBA00011233"/>
    </source>
</evidence>
<evidence type="ECO:0000256" key="1">
    <source>
        <dbReference type="ARBA" id="ARBA00004123"/>
    </source>
</evidence>
<evidence type="ECO:0000313" key="17">
    <source>
        <dbReference type="EMBL" id="KAJ2904096.1"/>
    </source>
</evidence>
<dbReference type="InterPro" id="IPR014402">
    <property type="entry name" value="Sig_transdc_resp-reg_Skn7"/>
</dbReference>
<dbReference type="GO" id="GO:0043565">
    <property type="term" value="F:sequence-specific DNA binding"/>
    <property type="evidence" value="ECO:0007669"/>
    <property type="project" value="InterPro"/>
</dbReference>
<dbReference type="InterPro" id="IPR036388">
    <property type="entry name" value="WH-like_DNA-bd_sf"/>
</dbReference>
<dbReference type="Proteomes" id="UP001201980">
    <property type="component" value="Unassembled WGS sequence"/>
</dbReference>
<feature type="modified residue" description="4-aspartylphosphate" evidence="13">
    <location>
        <position position="361"/>
    </location>
</feature>
<dbReference type="PANTHER" id="PTHR10015:SF361">
    <property type="entry name" value="TRANSCRIPTION FACTOR SKN7"/>
    <property type="match status" value="1"/>
</dbReference>
<dbReference type="Pfam" id="PF00072">
    <property type="entry name" value="Response_reg"/>
    <property type="match status" value="1"/>
</dbReference>
<proteinExistence type="inferred from homology"/>
<dbReference type="SUPFAM" id="SSF52172">
    <property type="entry name" value="CheY-like"/>
    <property type="match status" value="1"/>
</dbReference>
<keyword evidence="6 14" id="KW-0175">Coiled coil</keyword>
<keyword evidence="4" id="KW-0902">Two-component regulatory system</keyword>
<dbReference type="InterPro" id="IPR001789">
    <property type="entry name" value="Sig_transdc_resp-reg_receiver"/>
</dbReference>
<dbReference type="GO" id="GO:0005634">
    <property type="term" value="C:nucleus"/>
    <property type="evidence" value="ECO:0007669"/>
    <property type="project" value="UniProtKB-SubCell"/>
</dbReference>
<dbReference type="InterPro" id="IPR000232">
    <property type="entry name" value="HSF_DNA-bd"/>
</dbReference>
<dbReference type="InterPro" id="IPR011006">
    <property type="entry name" value="CheY-like_superfamily"/>
</dbReference>
<dbReference type="FunFam" id="1.10.10.10:FF:000380">
    <property type="entry name" value="Transcription factor SKN7"/>
    <property type="match status" value="1"/>
</dbReference>
<dbReference type="Gene3D" id="3.40.50.2300">
    <property type="match status" value="1"/>
</dbReference>
<evidence type="ECO:0000256" key="4">
    <source>
        <dbReference type="ARBA" id="ARBA00023012"/>
    </source>
</evidence>
<name>A0AAD5RVX9_9PEZI</name>
<evidence type="ECO:0000256" key="5">
    <source>
        <dbReference type="ARBA" id="ARBA00023015"/>
    </source>
</evidence>
<dbReference type="SMART" id="SM00448">
    <property type="entry name" value="REC"/>
    <property type="match status" value="1"/>
</dbReference>
<dbReference type="InterPro" id="IPR036390">
    <property type="entry name" value="WH_DNA-bd_sf"/>
</dbReference>
<comment type="caution">
    <text evidence="17">The sequence shown here is derived from an EMBL/GenBank/DDBJ whole genome shotgun (WGS) entry which is preliminary data.</text>
</comment>
<dbReference type="CDD" id="cd17546">
    <property type="entry name" value="REC_hyHK_CKI1_RcsC-like"/>
    <property type="match status" value="1"/>
</dbReference>
<comment type="function">
    <text evidence="10">Transcription factor that is part of a SLN1-YPD1-SKN7 two-component regulatory system, which controls gene expression in response to changes in the osmolarity of the extracellular environment. Under low osmotic conditions, phosphorylated and activated by the phosphorelay intermediate protein YPD1. Also activated in response to oxidative stress, independent on the two-component regulatory system. Regulates heat shock genes in response to oxidative stress and genes involved in cell wall integrity in response to osmotic changes.</text>
</comment>
<comment type="subunit">
    <text evidence="2">Homotrimer.</text>
</comment>
<keyword evidence="7 12" id="KW-0238">DNA-binding</keyword>
<dbReference type="SUPFAM" id="SSF46785">
    <property type="entry name" value="Winged helix' DNA-binding domain"/>
    <property type="match status" value="1"/>
</dbReference>
<evidence type="ECO:0000256" key="14">
    <source>
        <dbReference type="SAM" id="Coils"/>
    </source>
</evidence>
<dbReference type="PANTHER" id="PTHR10015">
    <property type="entry name" value="HEAT SHOCK TRANSCRIPTION FACTOR"/>
    <property type="match status" value="1"/>
</dbReference>
<evidence type="ECO:0000256" key="10">
    <source>
        <dbReference type="ARBA" id="ARBA00057149"/>
    </source>
</evidence>
<feature type="coiled-coil region" evidence="14">
    <location>
        <begin position="142"/>
        <end position="176"/>
    </location>
</feature>
<evidence type="ECO:0000256" key="11">
    <source>
        <dbReference type="ARBA" id="ARBA00061465"/>
    </source>
</evidence>
<dbReference type="GO" id="GO:0003700">
    <property type="term" value="F:DNA-binding transcription factor activity"/>
    <property type="evidence" value="ECO:0007669"/>
    <property type="project" value="UniProtKB-UniRule"/>
</dbReference>
<dbReference type="PRINTS" id="PR00056">
    <property type="entry name" value="HSFDOMAIN"/>
</dbReference>
<dbReference type="Gene3D" id="1.10.10.10">
    <property type="entry name" value="Winged helix-like DNA-binding domain superfamily/Winged helix DNA-binding domain"/>
    <property type="match status" value="1"/>
</dbReference>
<comment type="subcellular location">
    <subcellularLocation>
        <location evidence="1 12">Nucleus</location>
    </subcellularLocation>
</comment>
<organism evidence="17 18">
    <name type="scientific">Zalerion maritima</name>
    <dbReference type="NCBI Taxonomy" id="339359"/>
    <lineage>
        <taxon>Eukaryota</taxon>
        <taxon>Fungi</taxon>
        <taxon>Dikarya</taxon>
        <taxon>Ascomycota</taxon>
        <taxon>Pezizomycotina</taxon>
        <taxon>Sordariomycetes</taxon>
        <taxon>Lulworthiomycetidae</taxon>
        <taxon>Lulworthiales</taxon>
        <taxon>Lulworthiaceae</taxon>
        <taxon>Zalerion</taxon>
    </lineage>
</organism>
<reference evidence="17" key="1">
    <citation type="submission" date="2022-07" db="EMBL/GenBank/DDBJ databases">
        <title>Draft genome sequence of Zalerion maritima ATCC 34329, a (micro)plastics degrading marine fungus.</title>
        <authorList>
            <person name="Paco A."/>
            <person name="Goncalves M.F.M."/>
            <person name="Rocha-Santos T.A.P."/>
            <person name="Alves A."/>
        </authorList>
    </citation>
    <scope>NUCLEOTIDE SEQUENCE</scope>
    <source>
        <strain evidence="17">ATCC 34329</strain>
    </source>
</reference>
<evidence type="ECO:0000256" key="15">
    <source>
        <dbReference type="SAM" id="MobiDB-lite"/>
    </source>
</evidence>
<evidence type="ECO:0000256" key="3">
    <source>
        <dbReference type="ARBA" id="ARBA00022553"/>
    </source>
</evidence>
<evidence type="ECO:0000256" key="7">
    <source>
        <dbReference type="ARBA" id="ARBA00023125"/>
    </source>
</evidence>
<gene>
    <name evidence="17" type="ORF">MKZ38_008814</name>
</gene>
<keyword evidence="3 13" id="KW-0597">Phosphoprotein</keyword>
<dbReference type="GO" id="GO:0006357">
    <property type="term" value="P:regulation of transcription by RNA polymerase II"/>
    <property type="evidence" value="ECO:0007669"/>
    <property type="project" value="UniProtKB-UniRule"/>
</dbReference>
<keyword evidence="5 12" id="KW-0805">Transcription regulation</keyword>
<evidence type="ECO:0000256" key="12">
    <source>
        <dbReference type="PIRNR" id="PIRNR002595"/>
    </source>
</evidence>
<keyword evidence="8 12" id="KW-0804">Transcription</keyword>
<evidence type="ECO:0000256" key="9">
    <source>
        <dbReference type="ARBA" id="ARBA00023242"/>
    </source>
</evidence>
<dbReference type="PROSITE" id="PS00434">
    <property type="entry name" value="HSF_DOMAIN"/>
    <property type="match status" value="1"/>
</dbReference>